<dbReference type="InterPro" id="IPR006143">
    <property type="entry name" value="RND_pump_MFP"/>
</dbReference>
<dbReference type="GO" id="GO:0046677">
    <property type="term" value="P:response to antibiotic"/>
    <property type="evidence" value="ECO:0007669"/>
    <property type="project" value="TreeGrafter"/>
</dbReference>
<dbReference type="PANTHER" id="PTHR30158">
    <property type="entry name" value="ACRA/E-RELATED COMPONENT OF DRUG EFFLUX TRANSPORTER"/>
    <property type="match status" value="1"/>
</dbReference>
<dbReference type="GO" id="GO:0005886">
    <property type="term" value="C:plasma membrane"/>
    <property type="evidence" value="ECO:0007669"/>
    <property type="project" value="TreeGrafter"/>
</dbReference>
<feature type="domain" description="Multidrug resistance protein MdtA-like C-terminal permuted SH3" evidence="6">
    <location>
        <begin position="304"/>
        <end position="366"/>
    </location>
</feature>
<evidence type="ECO:0000313" key="7">
    <source>
        <dbReference type="EMBL" id="TWI27937.1"/>
    </source>
</evidence>
<evidence type="ECO:0000259" key="4">
    <source>
        <dbReference type="Pfam" id="PF25917"/>
    </source>
</evidence>
<comment type="similarity">
    <text evidence="2">Belongs to the membrane fusion protein (MFP) (TC 8.A.1) family.</text>
</comment>
<dbReference type="NCBIfam" id="TIGR01730">
    <property type="entry name" value="RND_mfp"/>
    <property type="match status" value="1"/>
</dbReference>
<name>A0A562N708_9RHOB</name>
<organism evidence="7 8">
    <name type="scientific">Paracoccus sulfuroxidans</name>
    <dbReference type="NCBI Taxonomy" id="384678"/>
    <lineage>
        <taxon>Bacteria</taxon>
        <taxon>Pseudomonadati</taxon>
        <taxon>Pseudomonadota</taxon>
        <taxon>Alphaproteobacteria</taxon>
        <taxon>Rhodobacterales</taxon>
        <taxon>Paracoccaceae</taxon>
        <taxon>Paracoccus</taxon>
    </lineage>
</organism>
<sequence length="403" mass="42694">MPSKVVRALLLGAAVQISFPFVINSVALAQEGQEQPPSQVGVVLIEPENLPVLSELPGRITPTRIAEVRPRVSGIVERRVFDQGSTVKAGDVLFELDKAAYSVAVEAARAGVARAEAGLVEATQNEARLSTLSDRNITSRAQYDSALAGKLQAEAALAEAKAQLRAAEINLGYADITAPIDGRVGAARVTEGALVDAQGAVMTTIQNLDSVYADIQQPVSELLRLRNALDSGAIEQVEPDAAKVTLYLDDGTAYDQSGKLLFAETTVERTSGQVTLRAEFPNPRGLLLPGMYVRVTVEQATEQDVLAIPDQAVQRSGGGTTSVYVVDAENKAELRPVKLGRTMGPRVTVHDGLKPGDMVVTDGFQKIAPGAPVQPVCWHPVTEDAPPAVCTQKLGEPQPVQEG</sequence>
<dbReference type="AlphaFoldDB" id="A0A562N708"/>
<dbReference type="InterPro" id="IPR058627">
    <property type="entry name" value="MdtA-like_C"/>
</dbReference>
<feature type="domain" description="Multidrug resistance protein MdtA-like alpha-helical hairpin" evidence="3">
    <location>
        <begin position="106"/>
        <end position="174"/>
    </location>
</feature>
<dbReference type="FunFam" id="2.40.420.20:FF:000001">
    <property type="entry name" value="Efflux RND transporter periplasmic adaptor subunit"/>
    <property type="match status" value="1"/>
</dbReference>
<dbReference type="Gene3D" id="1.10.287.470">
    <property type="entry name" value="Helix hairpin bin"/>
    <property type="match status" value="1"/>
</dbReference>
<keyword evidence="8" id="KW-1185">Reference proteome</keyword>
<dbReference type="GO" id="GO:0030313">
    <property type="term" value="C:cell envelope"/>
    <property type="evidence" value="ECO:0007669"/>
    <property type="project" value="UniProtKB-SubCell"/>
</dbReference>
<evidence type="ECO:0000259" key="6">
    <source>
        <dbReference type="Pfam" id="PF25967"/>
    </source>
</evidence>
<feature type="domain" description="Multidrug resistance protein MdtA-like beta-barrel" evidence="5">
    <location>
        <begin position="211"/>
        <end position="300"/>
    </location>
</feature>
<accession>A0A562N708</accession>
<dbReference type="Pfam" id="PF25944">
    <property type="entry name" value="Beta-barrel_RND"/>
    <property type="match status" value="1"/>
</dbReference>
<dbReference type="Pfam" id="PF25967">
    <property type="entry name" value="RND-MFP_C"/>
    <property type="match status" value="1"/>
</dbReference>
<dbReference type="Pfam" id="PF25876">
    <property type="entry name" value="HH_MFP_RND"/>
    <property type="match status" value="1"/>
</dbReference>
<reference evidence="7 8" key="1">
    <citation type="journal article" date="2015" name="Stand. Genomic Sci.">
        <title>Genomic Encyclopedia of Bacterial and Archaeal Type Strains, Phase III: the genomes of soil and plant-associated and newly described type strains.</title>
        <authorList>
            <person name="Whitman W.B."/>
            <person name="Woyke T."/>
            <person name="Klenk H.P."/>
            <person name="Zhou Y."/>
            <person name="Lilburn T.G."/>
            <person name="Beck B.J."/>
            <person name="De Vos P."/>
            <person name="Vandamme P."/>
            <person name="Eisen J.A."/>
            <person name="Garrity G."/>
            <person name="Hugenholtz P."/>
            <person name="Kyrpides N.C."/>
        </authorList>
    </citation>
    <scope>NUCLEOTIDE SEQUENCE [LARGE SCALE GENOMIC DNA]</scope>
    <source>
        <strain evidence="7 8">CGMCC 1.5364</strain>
    </source>
</reference>
<feature type="domain" description="Multidrug resistance protein MdtA-like barrel-sandwich hybrid" evidence="4">
    <location>
        <begin position="64"/>
        <end position="198"/>
    </location>
</feature>
<dbReference type="EMBL" id="VLKU01000018">
    <property type="protein sequence ID" value="TWI27937.1"/>
    <property type="molecule type" value="Genomic_DNA"/>
</dbReference>
<evidence type="ECO:0000256" key="1">
    <source>
        <dbReference type="ARBA" id="ARBA00004196"/>
    </source>
</evidence>
<dbReference type="SUPFAM" id="SSF111369">
    <property type="entry name" value="HlyD-like secretion proteins"/>
    <property type="match status" value="1"/>
</dbReference>
<dbReference type="Gene3D" id="2.40.50.100">
    <property type="match status" value="1"/>
</dbReference>
<dbReference type="Proteomes" id="UP000316225">
    <property type="component" value="Unassembled WGS sequence"/>
</dbReference>
<dbReference type="InterPro" id="IPR058624">
    <property type="entry name" value="MdtA-like_HH"/>
</dbReference>
<comment type="caution">
    <text evidence="7">The sequence shown here is derived from an EMBL/GenBank/DDBJ whole genome shotgun (WGS) entry which is preliminary data.</text>
</comment>
<evidence type="ECO:0000256" key="2">
    <source>
        <dbReference type="ARBA" id="ARBA00009477"/>
    </source>
</evidence>
<dbReference type="Pfam" id="PF25917">
    <property type="entry name" value="BSH_RND"/>
    <property type="match status" value="1"/>
</dbReference>
<evidence type="ECO:0000259" key="5">
    <source>
        <dbReference type="Pfam" id="PF25944"/>
    </source>
</evidence>
<dbReference type="InterPro" id="IPR058626">
    <property type="entry name" value="MdtA-like_b-barrel"/>
</dbReference>
<dbReference type="OrthoDB" id="9816569at2"/>
<gene>
    <name evidence="7" type="ORF">IQ24_03937</name>
</gene>
<dbReference type="Gene3D" id="2.40.30.170">
    <property type="match status" value="1"/>
</dbReference>
<dbReference type="GO" id="GO:0022857">
    <property type="term" value="F:transmembrane transporter activity"/>
    <property type="evidence" value="ECO:0007669"/>
    <property type="project" value="InterPro"/>
</dbReference>
<dbReference type="InterPro" id="IPR058625">
    <property type="entry name" value="MdtA-like_BSH"/>
</dbReference>
<protein>
    <submittedName>
        <fullName evidence="7">Membrane fusion protein (Multidrug efflux system)</fullName>
    </submittedName>
</protein>
<dbReference type="Gene3D" id="2.40.420.20">
    <property type="match status" value="1"/>
</dbReference>
<evidence type="ECO:0000259" key="3">
    <source>
        <dbReference type="Pfam" id="PF25876"/>
    </source>
</evidence>
<evidence type="ECO:0000313" key="8">
    <source>
        <dbReference type="Proteomes" id="UP000316225"/>
    </source>
</evidence>
<comment type="subcellular location">
    <subcellularLocation>
        <location evidence="1">Cell envelope</location>
    </subcellularLocation>
</comment>
<dbReference type="PANTHER" id="PTHR30158:SF3">
    <property type="entry name" value="MULTIDRUG EFFLUX PUMP SUBUNIT ACRA-RELATED"/>
    <property type="match status" value="1"/>
</dbReference>
<proteinExistence type="inferred from homology"/>